<feature type="domain" description="7,8-dihydro-6-hydroxymethylpterin-pyrophosphokinase" evidence="8">
    <location>
        <begin position="5"/>
        <end position="129"/>
    </location>
</feature>
<dbReference type="PANTHER" id="PTHR43071">
    <property type="entry name" value="2-AMINO-4-HYDROXY-6-HYDROXYMETHYLDIHYDROPTERIDINE PYROPHOSPHOKINASE"/>
    <property type="match status" value="1"/>
</dbReference>
<evidence type="ECO:0000256" key="7">
    <source>
        <dbReference type="ARBA" id="ARBA00022909"/>
    </source>
</evidence>
<dbReference type="CDD" id="cd00483">
    <property type="entry name" value="HPPK"/>
    <property type="match status" value="1"/>
</dbReference>
<dbReference type="PANTHER" id="PTHR43071:SF2">
    <property type="entry name" value="2-AMINO-4-HYDROXY-6-HYDROXYMETHYLDIHYDROPTERIDINE PYROPHOSPHOKINASE"/>
    <property type="match status" value="1"/>
</dbReference>
<organism evidence="9 10">
    <name type="scientific">Photobacterium leiognathi subsp. mandapamensis</name>
    <name type="common">Photobacterium mandapamensis</name>
    <dbReference type="NCBI Taxonomy" id="48408"/>
    <lineage>
        <taxon>Bacteria</taxon>
        <taxon>Pseudomonadati</taxon>
        <taxon>Pseudomonadota</taxon>
        <taxon>Gammaproteobacteria</taxon>
        <taxon>Vibrionales</taxon>
        <taxon>Vibrionaceae</taxon>
        <taxon>Photobacterium</taxon>
    </lineage>
</organism>
<evidence type="ECO:0000256" key="3">
    <source>
        <dbReference type="ARBA" id="ARBA00022679"/>
    </source>
</evidence>
<comment type="pathway">
    <text evidence="1">Cofactor biosynthesis; tetrahydrofolate biosynthesis; 2-amino-4-hydroxy-6-hydroxymethyl-7,8-dihydropteridine diphosphate from 7,8-dihydroneopterin triphosphate: step 4/4.</text>
</comment>
<dbReference type="Proteomes" id="UP000240530">
    <property type="component" value="Unassembled WGS sequence"/>
</dbReference>
<keyword evidence="5 9" id="KW-0418">Kinase</keyword>
<dbReference type="Pfam" id="PF01288">
    <property type="entry name" value="HPPK"/>
    <property type="match status" value="1"/>
</dbReference>
<dbReference type="GO" id="GO:0005524">
    <property type="term" value="F:ATP binding"/>
    <property type="evidence" value="ECO:0007669"/>
    <property type="project" value="UniProtKB-KW"/>
</dbReference>
<dbReference type="GO" id="GO:0016301">
    <property type="term" value="F:kinase activity"/>
    <property type="evidence" value="ECO:0007669"/>
    <property type="project" value="UniProtKB-KW"/>
</dbReference>
<dbReference type="UniPathway" id="UPA00077">
    <property type="reaction ID" value="UER00155"/>
</dbReference>
<dbReference type="InterPro" id="IPR000550">
    <property type="entry name" value="Hppk"/>
</dbReference>
<dbReference type="SUPFAM" id="SSF55083">
    <property type="entry name" value="6-hydroxymethyl-7,8-dihydropterin pyrophosphokinase, HPPK"/>
    <property type="match status" value="1"/>
</dbReference>
<dbReference type="RefSeq" id="WP_045063548.1">
    <property type="nucleotide sequence ID" value="NZ_CP131575.1"/>
</dbReference>
<protein>
    <recommendedName>
        <fullName evidence="2">2-amino-4-hydroxy-6-hydroxymethyldihydropteridine diphosphokinase</fullName>
        <ecNumber evidence="2">2.7.6.3</ecNumber>
    </recommendedName>
</protein>
<dbReference type="EC" id="2.7.6.3" evidence="2"/>
<sequence length="160" mass="18364">MITAYISIGTNIEREYHLKAGLDAVKKLASQWRMSRVFEAEPVGFSGDNFFNAVIEIQTLLPLTALQAQLKKIERQLGRPEHAVKNQSRTIDLDLLLYGDVVSTELPVLPRSDIYRFAFVLWPLSELSPELVIPKETQTLAQLWHNFSQQQELWPVEFVI</sequence>
<keyword evidence="6" id="KW-0067">ATP-binding</keyword>
<evidence type="ECO:0000256" key="6">
    <source>
        <dbReference type="ARBA" id="ARBA00022840"/>
    </source>
</evidence>
<dbReference type="Gene3D" id="3.30.70.560">
    <property type="entry name" value="7,8-Dihydro-6-hydroxymethylpterin-pyrophosphokinase HPPK"/>
    <property type="match status" value="1"/>
</dbReference>
<reference evidence="9 10" key="1">
    <citation type="submission" date="2018-03" db="EMBL/GenBank/DDBJ databases">
        <title>Whole genome sequencing of Histamine producing bacteria.</title>
        <authorList>
            <person name="Butler K."/>
        </authorList>
    </citation>
    <scope>NUCLEOTIDE SEQUENCE [LARGE SCALE GENOMIC DNA]</scope>
    <source>
        <strain evidence="9 10">Res.4.1</strain>
    </source>
</reference>
<dbReference type="GO" id="GO:0046656">
    <property type="term" value="P:folic acid biosynthetic process"/>
    <property type="evidence" value="ECO:0007669"/>
    <property type="project" value="UniProtKB-KW"/>
</dbReference>
<evidence type="ECO:0000259" key="8">
    <source>
        <dbReference type="Pfam" id="PF01288"/>
    </source>
</evidence>
<evidence type="ECO:0000256" key="1">
    <source>
        <dbReference type="ARBA" id="ARBA00005051"/>
    </source>
</evidence>
<evidence type="ECO:0000313" key="9">
    <source>
        <dbReference type="EMBL" id="PSV09749.1"/>
    </source>
</evidence>
<dbReference type="GeneID" id="99741205"/>
<dbReference type="GO" id="GO:0003848">
    <property type="term" value="F:2-amino-4-hydroxy-6-hydroxymethyldihydropteridine diphosphokinase activity"/>
    <property type="evidence" value="ECO:0007669"/>
    <property type="project" value="UniProtKB-EC"/>
</dbReference>
<evidence type="ECO:0000313" key="10">
    <source>
        <dbReference type="Proteomes" id="UP000240530"/>
    </source>
</evidence>
<dbReference type="EMBL" id="PYNS01000016">
    <property type="protein sequence ID" value="PSV09749.1"/>
    <property type="molecule type" value="Genomic_DNA"/>
</dbReference>
<keyword evidence="3" id="KW-0808">Transferase</keyword>
<evidence type="ECO:0000256" key="2">
    <source>
        <dbReference type="ARBA" id="ARBA00013253"/>
    </source>
</evidence>
<gene>
    <name evidence="9" type="primary">folK</name>
    <name evidence="9" type="ORF">C0W93_14050</name>
</gene>
<dbReference type="NCBIfam" id="TIGR01498">
    <property type="entry name" value="folK"/>
    <property type="match status" value="1"/>
</dbReference>
<name>A0A2T3KTE0_PHOLD</name>
<dbReference type="AlphaFoldDB" id="A0A2T3KTE0"/>
<keyword evidence="7" id="KW-0289">Folate biosynthesis</keyword>
<accession>A0A2T3KTE0</accession>
<evidence type="ECO:0000256" key="5">
    <source>
        <dbReference type="ARBA" id="ARBA00022777"/>
    </source>
</evidence>
<evidence type="ECO:0000256" key="4">
    <source>
        <dbReference type="ARBA" id="ARBA00022741"/>
    </source>
</evidence>
<dbReference type="GO" id="GO:0046654">
    <property type="term" value="P:tetrahydrofolate biosynthetic process"/>
    <property type="evidence" value="ECO:0007669"/>
    <property type="project" value="UniProtKB-UniPathway"/>
</dbReference>
<keyword evidence="4" id="KW-0547">Nucleotide-binding</keyword>
<proteinExistence type="predicted"/>
<comment type="caution">
    <text evidence="9">The sequence shown here is derived from an EMBL/GenBank/DDBJ whole genome shotgun (WGS) entry which is preliminary data.</text>
</comment>
<dbReference type="InterPro" id="IPR035907">
    <property type="entry name" value="Hppk_sf"/>
</dbReference>